<evidence type="ECO:0000313" key="2">
    <source>
        <dbReference type="EMBL" id="EMR02069.1"/>
    </source>
</evidence>
<keyword evidence="1" id="KW-0812">Transmembrane</keyword>
<keyword evidence="1" id="KW-0472">Membrane</keyword>
<keyword evidence="1" id="KW-1133">Transmembrane helix</keyword>
<proteinExistence type="predicted"/>
<dbReference type="EMBL" id="AODQ01000075">
    <property type="protein sequence ID" value="EMR02069.1"/>
    <property type="molecule type" value="Genomic_DNA"/>
</dbReference>
<dbReference type="RefSeq" id="WP_009196203.1">
    <property type="nucleotide sequence ID" value="NZ_AODQ01000075.1"/>
</dbReference>
<feature type="transmembrane region" description="Helical" evidence="1">
    <location>
        <begin position="21"/>
        <end position="40"/>
    </location>
</feature>
<evidence type="ECO:0000256" key="1">
    <source>
        <dbReference type="SAM" id="Phobius"/>
    </source>
</evidence>
<evidence type="ECO:0008006" key="4">
    <source>
        <dbReference type="Google" id="ProtNLM"/>
    </source>
</evidence>
<dbReference type="OrthoDB" id="582675at2"/>
<gene>
    <name evidence="2" type="ORF">ADICEAN_02815</name>
</gene>
<accession>M7NUA2</accession>
<sequence>MQPNTSPIYTESHRVLPKGMVWILLIASLVVLEIPLLAPWESWTLQEIRPNGGAVAFMALVWWFALGARIRLRLDAAGLRYQFWFLPAKKVSWQALKGWYVREVVTVEEFGGWGVLRSSKRGWGYVSTAAWGLQLVFADGRRVLISTQEPEALRRWLEAQAPPLSEFEIRLLARGQKV</sequence>
<evidence type="ECO:0000313" key="3">
    <source>
        <dbReference type="Proteomes" id="UP000011910"/>
    </source>
</evidence>
<keyword evidence="3" id="KW-1185">Reference proteome</keyword>
<feature type="transmembrane region" description="Helical" evidence="1">
    <location>
        <begin position="52"/>
        <end position="72"/>
    </location>
</feature>
<comment type="caution">
    <text evidence="2">The sequence shown here is derived from an EMBL/GenBank/DDBJ whole genome shotgun (WGS) entry which is preliminary data.</text>
</comment>
<reference evidence="2 3" key="1">
    <citation type="journal article" date="2013" name="Genome Announc.">
        <title>Draft Genome Sequence of Cesiribacter andamanensis Strain AMV16T, Isolated from a Soil Sample from a Mud Volcano in the Andaman Islands, India.</title>
        <authorList>
            <person name="Shivaji S."/>
            <person name="Ara S."/>
            <person name="Begum Z."/>
            <person name="Srinivas T.N."/>
            <person name="Singh A."/>
            <person name="Kumar Pinnaka A."/>
        </authorList>
    </citation>
    <scope>NUCLEOTIDE SEQUENCE [LARGE SCALE GENOMIC DNA]</scope>
    <source>
        <strain evidence="2 3">AMV16</strain>
    </source>
</reference>
<dbReference type="STRING" id="1279009.ADICEAN_02815"/>
<dbReference type="Proteomes" id="UP000011910">
    <property type="component" value="Unassembled WGS sequence"/>
</dbReference>
<organism evidence="2 3">
    <name type="scientific">Cesiribacter andamanensis AMV16</name>
    <dbReference type="NCBI Taxonomy" id="1279009"/>
    <lineage>
        <taxon>Bacteria</taxon>
        <taxon>Pseudomonadati</taxon>
        <taxon>Bacteroidota</taxon>
        <taxon>Cytophagia</taxon>
        <taxon>Cytophagales</taxon>
        <taxon>Cesiribacteraceae</taxon>
        <taxon>Cesiribacter</taxon>
    </lineage>
</organism>
<dbReference type="AlphaFoldDB" id="M7NUA2"/>
<protein>
    <recommendedName>
        <fullName evidence="4">Bacterial Pleckstrin homology domain-containing protein</fullName>
    </recommendedName>
</protein>
<name>M7NUA2_9BACT</name>